<dbReference type="Pfam" id="PF00059">
    <property type="entry name" value="Lectin_C"/>
    <property type="match status" value="1"/>
</dbReference>
<protein>
    <submittedName>
        <fullName evidence="6">Uncharacterized protein</fullName>
    </submittedName>
</protein>
<dbReference type="Proteomes" id="UP000749559">
    <property type="component" value="Unassembled WGS sequence"/>
</dbReference>
<feature type="compositionally biased region" description="Polar residues" evidence="2">
    <location>
        <begin position="1448"/>
        <end position="1462"/>
    </location>
</feature>
<feature type="signal peptide" evidence="3">
    <location>
        <begin position="1"/>
        <end position="34"/>
    </location>
</feature>
<comment type="caution">
    <text evidence="6">The sequence shown here is derived from an EMBL/GenBank/DDBJ whole genome shotgun (WGS) entry which is preliminary data.</text>
</comment>
<feature type="domain" description="EGF-like" evidence="4">
    <location>
        <begin position="679"/>
        <end position="720"/>
    </location>
</feature>
<feature type="compositionally biased region" description="Basic residues" evidence="2">
    <location>
        <begin position="1176"/>
        <end position="1190"/>
    </location>
</feature>
<accession>A0A8S4NHC9</accession>
<evidence type="ECO:0000259" key="5">
    <source>
        <dbReference type="PROSITE" id="PS50041"/>
    </source>
</evidence>
<dbReference type="Gene3D" id="3.10.100.10">
    <property type="entry name" value="Mannose-Binding Protein A, subunit A"/>
    <property type="match status" value="1"/>
</dbReference>
<evidence type="ECO:0000313" key="6">
    <source>
        <dbReference type="EMBL" id="CAH1779629.1"/>
    </source>
</evidence>
<dbReference type="InterPro" id="IPR050111">
    <property type="entry name" value="C-type_lectin/snaclec_domain"/>
</dbReference>
<evidence type="ECO:0000259" key="4">
    <source>
        <dbReference type="PROSITE" id="PS50026"/>
    </source>
</evidence>
<dbReference type="CDD" id="cd00037">
    <property type="entry name" value="CLECT"/>
    <property type="match status" value="1"/>
</dbReference>
<dbReference type="InterPro" id="IPR016187">
    <property type="entry name" value="CTDL_fold"/>
</dbReference>
<dbReference type="SUPFAM" id="SSF57196">
    <property type="entry name" value="EGF/Laminin"/>
    <property type="match status" value="1"/>
</dbReference>
<keyword evidence="7" id="KW-1185">Reference proteome</keyword>
<feature type="disulfide bond" evidence="1">
    <location>
        <begin position="710"/>
        <end position="719"/>
    </location>
</feature>
<feature type="region of interest" description="Disordered" evidence="2">
    <location>
        <begin position="1394"/>
        <end position="1462"/>
    </location>
</feature>
<keyword evidence="3" id="KW-0732">Signal</keyword>
<keyword evidence="1" id="KW-1015">Disulfide bond</keyword>
<feature type="chain" id="PRO_5035846921" evidence="3">
    <location>
        <begin position="35"/>
        <end position="1830"/>
    </location>
</feature>
<dbReference type="PANTHER" id="PTHR22803">
    <property type="entry name" value="MANNOSE, PHOSPHOLIPASE, LECTIN RECEPTOR RELATED"/>
    <property type="match status" value="1"/>
</dbReference>
<dbReference type="InterPro" id="IPR016186">
    <property type="entry name" value="C-type_lectin-like/link_sf"/>
</dbReference>
<feature type="compositionally biased region" description="Basic residues" evidence="2">
    <location>
        <begin position="1214"/>
        <end position="1225"/>
    </location>
</feature>
<feature type="domain" description="C-type lectin" evidence="5">
    <location>
        <begin position="43"/>
        <end position="177"/>
    </location>
</feature>
<dbReference type="InterPro" id="IPR000742">
    <property type="entry name" value="EGF"/>
</dbReference>
<dbReference type="Pfam" id="PF00008">
    <property type="entry name" value="EGF"/>
    <property type="match status" value="1"/>
</dbReference>
<feature type="region of interest" description="Disordered" evidence="2">
    <location>
        <begin position="1175"/>
        <end position="1240"/>
    </location>
</feature>
<dbReference type="SUPFAM" id="SSF57184">
    <property type="entry name" value="Growth factor receptor domain"/>
    <property type="match status" value="1"/>
</dbReference>
<dbReference type="OrthoDB" id="2142683at2759"/>
<dbReference type="SUPFAM" id="SSF56436">
    <property type="entry name" value="C-type lectin-like"/>
    <property type="match status" value="1"/>
</dbReference>
<name>A0A8S4NHC9_OWEFU</name>
<evidence type="ECO:0000256" key="3">
    <source>
        <dbReference type="SAM" id="SignalP"/>
    </source>
</evidence>
<keyword evidence="1" id="KW-0245">EGF-like domain</keyword>
<gene>
    <name evidence="6" type="ORF">OFUS_LOCUS6422</name>
</gene>
<comment type="caution">
    <text evidence="1">Lacks conserved residue(s) required for the propagation of feature annotation.</text>
</comment>
<dbReference type="EMBL" id="CAIIXF020000003">
    <property type="protein sequence ID" value="CAH1779629.1"/>
    <property type="molecule type" value="Genomic_DNA"/>
</dbReference>
<feature type="compositionally biased region" description="Polar residues" evidence="2">
    <location>
        <begin position="1198"/>
        <end position="1207"/>
    </location>
</feature>
<dbReference type="Gene3D" id="2.10.25.10">
    <property type="entry name" value="Laminin"/>
    <property type="match status" value="1"/>
</dbReference>
<evidence type="ECO:0000256" key="1">
    <source>
        <dbReference type="PROSITE-ProRule" id="PRU00076"/>
    </source>
</evidence>
<dbReference type="PROSITE" id="PS00022">
    <property type="entry name" value="EGF_1"/>
    <property type="match status" value="2"/>
</dbReference>
<dbReference type="InterPro" id="IPR001304">
    <property type="entry name" value="C-type_lectin-like"/>
</dbReference>
<proteinExistence type="predicted"/>
<dbReference type="SMART" id="SM00181">
    <property type="entry name" value="EGF"/>
    <property type="match status" value="3"/>
</dbReference>
<dbReference type="PROSITE" id="PS01186">
    <property type="entry name" value="EGF_2"/>
    <property type="match status" value="2"/>
</dbReference>
<dbReference type="PROSITE" id="PS50041">
    <property type="entry name" value="C_TYPE_LECTIN_2"/>
    <property type="match status" value="1"/>
</dbReference>
<dbReference type="PROSITE" id="PS50026">
    <property type="entry name" value="EGF_3"/>
    <property type="match status" value="1"/>
</dbReference>
<dbReference type="InterPro" id="IPR009030">
    <property type="entry name" value="Growth_fac_rcpt_cys_sf"/>
</dbReference>
<feature type="compositionally biased region" description="Low complexity" evidence="2">
    <location>
        <begin position="1396"/>
        <end position="1406"/>
    </location>
</feature>
<organism evidence="6 7">
    <name type="scientific">Owenia fusiformis</name>
    <name type="common">Polychaete worm</name>
    <dbReference type="NCBI Taxonomy" id="6347"/>
    <lineage>
        <taxon>Eukaryota</taxon>
        <taxon>Metazoa</taxon>
        <taxon>Spiralia</taxon>
        <taxon>Lophotrochozoa</taxon>
        <taxon>Annelida</taxon>
        <taxon>Polychaeta</taxon>
        <taxon>Sedentaria</taxon>
        <taxon>Canalipalpata</taxon>
        <taxon>Sabellida</taxon>
        <taxon>Oweniida</taxon>
        <taxon>Oweniidae</taxon>
        <taxon>Owenia</taxon>
    </lineage>
</organism>
<sequence>MKLCRLYTQYSTASWIAWNWKILFIKILIADSVADTVPECVLYRDVCVWIPSKRLNWAEAQEFCERNGPSSQLVRVTDKSFTKVAERLSLSRFRNIIHPLWIGATDKSNETQFQWADGTTVNYTDWFTGQPNDDGLGDDDCVELRNKFPNPSGGWADTKSFHWNDISCTVENFFICEQDKDLYKMSSHIDCLPILQINFNETMVIVTLRYMFFNPSMSRCVDINRNNSEMSLTNSTYRICKSVNGTREAIDIYMVDVCLTLVTESQENLSLHSSNTSSYKDVIFTFCSVEDASFPLEQCNKSLRMRIIIETSSTQLGEGHPIIVMLYLMTGSNNTHYLRISNSTRVELQGRIRKLTRVFMRYTFTDTFNEWYEWANIEIGMRSEYNERLPSLIVIKYVINQENSVPVPMLQVILIKQATNAHIIPTFDHGEIVNDFRDEGNDNNTVGSTLIFNVTEQEIDKQYHLRIGFSGKEINSTRNMVFTFYLTDTTLELSREHKADANRIQVTIQSVILITFLLTRGETFKIGIKQATDDKITEAVLNLDRTSIGDIRELPIREPKNAQSNAKYILKLITLTGSHVRLYLNSSSCYLSCISSDYISLCGNTDRNVSGADEHVFDCVGLNEKSALDENSNQTSSMQILTSASNSLNILISTGQGGDKSNIYATYEVIEHLYNNRSVVEGCTDIRCSNGGSCIALIDRSRSNRTYCKCANGFTGSLCMTSPCAHVGGCQHGICNISKDQCDCYPGWFGNNCTTPAETCDFTRCNGHGTCNGQFCECRNPWKGDGCTKQSQLLFSTNLSMKTFAERLLDEPFWIGVIVVLIVLLITGMVYCIKKKCADNFECLQEQKPDDTEVFTRTGDYGLNSSKRKGQHFVIDIDNPAMMDKLDTGNEATGGTLDMPTSPRVNEDNLEAAARLFASINHSQEEDTDSRNLDKKDGFHGVLGAFNKTNFTEVPLRRSHTMYNSPNSSNQFKGSHLHKSKSSDFAKYEPHFVNTLKVEPRDARDAFLASEIAKIRNNVRIRRDRSNSERKRHQFAVTKQCHLDMTPTPVNDNVFDFDFVDSSLVKGNRTDDLRRELSQMGKAKSETHIDYDICSSCSEEIRNTEECMSDGNNRVRVKTRKILQESKKWNSYEDRLMAHAQHNLSTCRRCCKCSCCSKSLSSHGRSRADHQYHQYRYQHKRRHHKSKKPKFFLETEEPSNTPSSGKTAKSDLRNKRKSKHRSAKCHKSDCSDPIDNPIKNLQDNLSVSEMGVPPYQIKKESGYESNQGSHDRSDESATDLRKLVIFTNHRNESSTDGKDDGSSIYYTETDLIEKSLQKDKDSIAQYSSIAVDIHNEPPGILDDPMDPISSLRSCNDMIFTNDTNKAAHMTFSSDGFPDECETPLTKIPISEAGEYSLSSDGSSPYSHGTKKRPVGMSLQRREHRLRRLMTDSAYQSKESSIEWHNSHNRSSTQGSPKSNNSSLRCVTKQLTQAADRLAKLESIVDSDCLLIKQDSERHGDCIVDNRESTVDNDSTLAKLESIRNSDQIRDRKESLEESQRVLAQLESIKNSYPTLADESIKDNESTMQGLIENCSPNFAKQHLIKDSDLTIEQIEFANERYPKLEKIDKSTKNDSKLAEFELTRNTNYLLNNGITIPNDSDTDSKEINIQFQPIDNDLQSSCWTSDLNKEASNYNIQNAECYRKGSLMSRFPEKRKHRDSDVNVVENIELNDMSSKSFDSKDNAYQIEVIPDMKNNSEICDRIPDASLTQKPGKSHRLETFAQLKPKQKYGMSKSLDLPGLSERRKCLKKLRSQCTVDFTQDKTSMLLDSPNQHMHSLRKMNTIVIEEEL</sequence>
<evidence type="ECO:0000313" key="7">
    <source>
        <dbReference type="Proteomes" id="UP000749559"/>
    </source>
</evidence>
<dbReference type="SMART" id="SM00034">
    <property type="entry name" value="CLECT"/>
    <property type="match status" value="1"/>
</dbReference>
<reference evidence="6" key="1">
    <citation type="submission" date="2022-03" db="EMBL/GenBank/DDBJ databases">
        <authorList>
            <person name="Martin C."/>
        </authorList>
    </citation>
    <scope>NUCLEOTIDE SEQUENCE</scope>
</reference>
<evidence type="ECO:0000256" key="2">
    <source>
        <dbReference type="SAM" id="MobiDB-lite"/>
    </source>
</evidence>